<name>A0ABV2B2M7_9GAMM</name>
<evidence type="ECO:0000259" key="1">
    <source>
        <dbReference type="Pfam" id="PF03886"/>
    </source>
</evidence>
<protein>
    <recommendedName>
        <fullName evidence="1">ABC-type transport auxiliary lipoprotein component domain-containing protein</fullName>
    </recommendedName>
</protein>
<gene>
    <name evidence="2" type="ORF">SADO_10339</name>
</gene>
<keyword evidence="3" id="KW-1185">Reference proteome</keyword>
<dbReference type="Gene3D" id="3.40.50.10610">
    <property type="entry name" value="ABC-type transport auxiliary lipoprotein component"/>
    <property type="match status" value="1"/>
</dbReference>
<comment type="caution">
    <text evidence="2">The sequence shown here is derived from an EMBL/GenBank/DDBJ whole genome shotgun (WGS) entry which is preliminary data.</text>
</comment>
<dbReference type="PROSITE" id="PS51257">
    <property type="entry name" value="PROKAR_LIPOPROTEIN"/>
    <property type="match status" value="1"/>
</dbReference>
<feature type="domain" description="ABC-type transport auxiliary lipoprotein component" evidence="1">
    <location>
        <begin position="29"/>
        <end position="173"/>
    </location>
</feature>
<evidence type="ECO:0000313" key="3">
    <source>
        <dbReference type="Proteomes" id="UP001460888"/>
    </source>
</evidence>
<organism evidence="2 3">
    <name type="scientific">Salinisphaera dokdonensis CL-ES53</name>
    <dbReference type="NCBI Taxonomy" id="1304272"/>
    <lineage>
        <taxon>Bacteria</taxon>
        <taxon>Pseudomonadati</taxon>
        <taxon>Pseudomonadota</taxon>
        <taxon>Gammaproteobacteria</taxon>
        <taxon>Salinisphaerales</taxon>
        <taxon>Salinisphaeraceae</taxon>
        <taxon>Salinisphaera</taxon>
    </lineage>
</organism>
<dbReference type="EMBL" id="APND01000003">
    <property type="protein sequence ID" value="MES1929648.1"/>
    <property type="molecule type" value="Genomic_DNA"/>
</dbReference>
<reference evidence="2 3" key="1">
    <citation type="submission" date="2013-03" db="EMBL/GenBank/DDBJ databases">
        <title>Salinisphaera dokdonensis CL-ES53 Genome Sequencing.</title>
        <authorList>
            <person name="Li C."/>
            <person name="Lai Q."/>
            <person name="Shao Z."/>
        </authorList>
    </citation>
    <scope>NUCLEOTIDE SEQUENCE [LARGE SCALE GENOMIC DNA]</scope>
    <source>
        <strain evidence="2 3">CL-ES53</strain>
    </source>
</reference>
<proteinExistence type="predicted"/>
<dbReference type="Pfam" id="PF03886">
    <property type="entry name" value="ABC_trans_aux"/>
    <property type="match status" value="1"/>
</dbReference>
<evidence type="ECO:0000313" key="2">
    <source>
        <dbReference type="EMBL" id="MES1929648.1"/>
    </source>
</evidence>
<dbReference type="InterPro" id="IPR005586">
    <property type="entry name" value="ABC_trans_aux"/>
</dbReference>
<dbReference type="Proteomes" id="UP001460888">
    <property type="component" value="Unassembled WGS sequence"/>
</dbReference>
<accession>A0ABV2B2M7</accession>
<dbReference type="SUPFAM" id="SSF159594">
    <property type="entry name" value="XCC0632-like"/>
    <property type="match status" value="1"/>
</dbReference>
<sequence>MRGGVTALFVATTAACSGVPPLQQVLLSPPQTARANSQASSWQVRRVRVPEYLDNYDIQLRTDEYVLTRMPNAKWAERLPVAMTRLLQQTIDEKLVDDRGRDYEVDVVVDAFEPQPSGQVVLAARWKVTQSKSETVVARDNTVIQQALPARPRDAAAIGQAMSDAVRELAFEIVAKAG</sequence>